<dbReference type="KEGG" id="chu:CHU_1558"/>
<dbReference type="Gene3D" id="2.120.10.30">
    <property type="entry name" value="TolB, C-terminal domain"/>
    <property type="match status" value="1"/>
</dbReference>
<proteinExistence type="predicted"/>
<evidence type="ECO:0000313" key="1">
    <source>
        <dbReference type="EMBL" id="ABG58829.1"/>
    </source>
</evidence>
<dbReference type="AlphaFoldDB" id="A0A6N4SR70"/>
<dbReference type="InterPro" id="IPR011990">
    <property type="entry name" value="TPR-like_helical_dom_sf"/>
</dbReference>
<gene>
    <name evidence="1" type="ordered locus">CHU_1558</name>
</gene>
<dbReference type="Pfam" id="PF07676">
    <property type="entry name" value="PD40"/>
    <property type="match status" value="4"/>
</dbReference>
<dbReference type="Gene3D" id="1.25.40.10">
    <property type="entry name" value="Tetratricopeptide repeat domain"/>
    <property type="match status" value="1"/>
</dbReference>
<keyword evidence="2" id="KW-1185">Reference proteome</keyword>
<dbReference type="InterPro" id="IPR011042">
    <property type="entry name" value="6-blade_b-propeller_TolB-like"/>
</dbReference>
<dbReference type="InterPro" id="IPR011659">
    <property type="entry name" value="WD40"/>
</dbReference>
<dbReference type="EMBL" id="CP000383">
    <property type="protein sequence ID" value="ABG58829.1"/>
    <property type="molecule type" value="Genomic_DNA"/>
</dbReference>
<accession>A0A6N4SR70</accession>
<name>A0A6N4SR70_CYTH3</name>
<protein>
    <submittedName>
        <fullName evidence="1">Outer membrane protein</fullName>
    </submittedName>
</protein>
<sequence>MCITPLKVSAQVSSSRSETESVAHTAFTNQDYYHALPLYLHLDSLYPNVPKYMFPIGVSYINTTGDQKKALVYLEKCKLKPNQYPPTLHYYLGRAYHLDYRFDDAIVEFDVCLSHLYKAKSKNALIIKDIYREIEMCENGKKIVQTPIVIDIENLGPEINSSYAEYGPVLTLDEKEIIFTSCRPETTGGMIDPEDGLFFEDVYISSKKGSVWQKALNMGPAINTNGHDASVSLTPDGQELLIYRYVNEGAFLSSKLDGTTWTIAEELKGEVNSKFYEPSACLTKDGSYIIFSSNQPGGYGGLDLYISKKLLNGEWARPINLGSTINSKYDEDSPFLHPDGKTLYFSSNGHNSMGGFDMFYSTALTDSTNQWNTPINVGYPLNSTHDDLHFSLSADGKRIYFASIRPEGYGDKDIYVATLEETNVQDVLVIVGVIQDSLSKQPVSARIEVINTENNSVVGIYNSNKTTGKYIMALPEGGKYKISIQSENYKICDDFITTKELNGYQELESNINLCPDIKE</sequence>
<evidence type="ECO:0000313" key="2">
    <source>
        <dbReference type="Proteomes" id="UP000001822"/>
    </source>
</evidence>
<organism evidence="1 2">
    <name type="scientific">Cytophaga hutchinsonii (strain ATCC 33406 / DSM 1761 / CIP 103989 / NBRC 15051 / NCIMB 9469 / D465)</name>
    <dbReference type="NCBI Taxonomy" id="269798"/>
    <lineage>
        <taxon>Bacteria</taxon>
        <taxon>Pseudomonadati</taxon>
        <taxon>Bacteroidota</taxon>
        <taxon>Cytophagia</taxon>
        <taxon>Cytophagales</taxon>
        <taxon>Cytophagaceae</taxon>
        <taxon>Cytophaga</taxon>
    </lineage>
</organism>
<dbReference type="SUPFAM" id="SSF48452">
    <property type="entry name" value="TPR-like"/>
    <property type="match status" value="1"/>
</dbReference>
<dbReference type="SUPFAM" id="SSF82171">
    <property type="entry name" value="DPP6 N-terminal domain-like"/>
    <property type="match status" value="1"/>
</dbReference>
<dbReference type="Proteomes" id="UP000001822">
    <property type="component" value="Chromosome"/>
</dbReference>
<reference evidence="1 2" key="1">
    <citation type="journal article" date="2007" name="Appl. Environ. Microbiol.">
        <title>Genome sequence of the cellulolytic gliding bacterium Cytophaga hutchinsonii.</title>
        <authorList>
            <person name="Xie G."/>
            <person name="Bruce D.C."/>
            <person name="Challacombe J.F."/>
            <person name="Chertkov O."/>
            <person name="Detter J.C."/>
            <person name="Gilna P."/>
            <person name="Han C.S."/>
            <person name="Lucas S."/>
            <person name="Misra M."/>
            <person name="Myers G.L."/>
            <person name="Richardson P."/>
            <person name="Tapia R."/>
            <person name="Thayer N."/>
            <person name="Thompson L.S."/>
            <person name="Brettin T.S."/>
            <person name="Henrissat B."/>
            <person name="Wilson D.B."/>
            <person name="McBride M.J."/>
        </authorList>
    </citation>
    <scope>NUCLEOTIDE SEQUENCE [LARGE SCALE GENOMIC DNA]</scope>
    <source>
        <strain evidence="2">ATCC 33406 / DSM 1761 / CIP 103989 / NBRC 15051 / NCIMB 9469 / D465</strain>
    </source>
</reference>